<dbReference type="InterPro" id="IPR036188">
    <property type="entry name" value="FAD/NAD-bd_sf"/>
</dbReference>
<dbReference type="Gene3D" id="3.50.50.60">
    <property type="entry name" value="FAD/NAD(P)-binding domain"/>
    <property type="match status" value="1"/>
</dbReference>
<reference evidence="1" key="1">
    <citation type="submission" date="2020-11" db="EMBL/GenBank/DDBJ databases">
        <authorList>
            <person name="Tran Van P."/>
        </authorList>
    </citation>
    <scope>NUCLEOTIDE SEQUENCE</scope>
</reference>
<dbReference type="EMBL" id="OC343597">
    <property type="protein sequence ID" value="CAD7419064.1"/>
    <property type="molecule type" value="Genomic_DNA"/>
</dbReference>
<protein>
    <submittedName>
        <fullName evidence="1">Uncharacterized protein</fullName>
    </submittedName>
</protein>
<organism evidence="1">
    <name type="scientific">Timema cristinae</name>
    <name type="common">Walking stick</name>
    <dbReference type="NCBI Taxonomy" id="61476"/>
    <lineage>
        <taxon>Eukaryota</taxon>
        <taxon>Metazoa</taxon>
        <taxon>Ecdysozoa</taxon>
        <taxon>Arthropoda</taxon>
        <taxon>Hexapoda</taxon>
        <taxon>Insecta</taxon>
        <taxon>Pterygota</taxon>
        <taxon>Neoptera</taxon>
        <taxon>Polyneoptera</taxon>
        <taxon>Phasmatodea</taxon>
        <taxon>Timematodea</taxon>
        <taxon>Timematoidea</taxon>
        <taxon>Timematidae</taxon>
        <taxon>Timema</taxon>
    </lineage>
</organism>
<evidence type="ECO:0000313" key="1">
    <source>
        <dbReference type="EMBL" id="CAD7419064.1"/>
    </source>
</evidence>
<dbReference type="AlphaFoldDB" id="A0A7R9HFB0"/>
<sequence>MKCNERVSQLTKVTEICRPLPWSTDQYGNFIGILGGSVRVPLGHVNILPPLLRDLPECCVNHCALVKCIMWDVEETLVLYNGTVFQRRGIRVRLCHRDHIVYMGISSTVGHQCDLGTLIPGECGDVPPVLLFAGEATCPVYYSTTNGAFISEVREAYRIIKLAYKYQGHPNSKKLKAT</sequence>
<proteinExistence type="predicted"/>
<gene>
    <name evidence="1" type="ORF">TCEB3V08_LOCUS13586</name>
</gene>
<name>A0A7R9HFB0_TIMCR</name>
<accession>A0A7R9HFB0</accession>